<comment type="caution">
    <text evidence="1">The sequence shown here is derived from an EMBL/GenBank/DDBJ whole genome shotgun (WGS) entry which is preliminary data.</text>
</comment>
<protein>
    <submittedName>
        <fullName evidence="1">Uncharacterized protein</fullName>
    </submittedName>
</protein>
<proteinExistence type="predicted"/>
<evidence type="ECO:0000313" key="1">
    <source>
        <dbReference type="EMBL" id="CAG5093281.1"/>
    </source>
</evidence>
<dbReference type="Proteomes" id="UP000786811">
    <property type="component" value="Unassembled WGS sequence"/>
</dbReference>
<name>A0A8J2HEB5_COTCN</name>
<dbReference type="GO" id="GO:0071897">
    <property type="term" value="P:DNA biosynthetic process"/>
    <property type="evidence" value="ECO:0007669"/>
    <property type="project" value="UniProtKB-ARBA"/>
</dbReference>
<gene>
    <name evidence="1" type="ORF">HICCMSTLAB_LOCUS6722</name>
</gene>
<accession>A0A8J2HEB5</accession>
<evidence type="ECO:0000313" key="2">
    <source>
        <dbReference type="Proteomes" id="UP000786811"/>
    </source>
</evidence>
<keyword evidence="2" id="KW-1185">Reference proteome</keyword>
<dbReference type="Gene3D" id="3.10.10.10">
    <property type="entry name" value="HIV Type 1 Reverse Transcriptase, subunit A, domain 1"/>
    <property type="match status" value="1"/>
</dbReference>
<organism evidence="1 2">
    <name type="scientific">Cotesia congregata</name>
    <name type="common">Parasitoid wasp</name>
    <name type="synonym">Apanteles congregatus</name>
    <dbReference type="NCBI Taxonomy" id="51543"/>
    <lineage>
        <taxon>Eukaryota</taxon>
        <taxon>Metazoa</taxon>
        <taxon>Ecdysozoa</taxon>
        <taxon>Arthropoda</taxon>
        <taxon>Hexapoda</taxon>
        <taxon>Insecta</taxon>
        <taxon>Pterygota</taxon>
        <taxon>Neoptera</taxon>
        <taxon>Endopterygota</taxon>
        <taxon>Hymenoptera</taxon>
        <taxon>Apocrita</taxon>
        <taxon>Ichneumonoidea</taxon>
        <taxon>Braconidae</taxon>
        <taxon>Microgastrinae</taxon>
        <taxon>Cotesia</taxon>
    </lineage>
</organism>
<sequence>MPDEIILGMRFMVDQHIHLHADNLSWTWKHDNKTRITNGVIPGNKICIISLTDADQARLTRFLDMEFNLMDQAELGTLKGIEYEIELNDYTPTHVKPYRRSPRVTEALHKIIEQLLDQKIIQPSNSEYSFQPATPERFPQWKIVDGVLYYYRPRHPNQLFANAPENWKEVVQPEERIHYIESFIIKAQLRQDQKQPHQNIDIAIGTEVPIAIY</sequence>
<dbReference type="EMBL" id="CAJNRD030001120">
    <property type="protein sequence ID" value="CAG5093281.1"/>
    <property type="molecule type" value="Genomic_DNA"/>
</dbReference>
<reference evidence="1" key="1">
    <citation type="submission" date="2021-04" db="EMBL/GenBank/DDBJ databases">
        <authorList>
            <person name="Chebbi M.A.C M."/>
        </authorList>
    </citation>
    <scope>NUCLEOTIDE SEQUENCE</scope>
</reference>
<dbReference type="AlphaFoldDB" id="A0A8J2HEB5"/>
<dbReference type="SUPFAM" id="SSF56672">
    <property type="entry name" value="DNA/RNA polymerases"/>
    <property type="match status" value="1"/>
</dbReference>
<dbReference type="OrthoDB" id="7699516at2759"/>
<dbReference type="InterPro" id="IPR043502">
    <property type="entry name" value="DNA/RNA_pol_sf"/>
</dbReference>